<dbReference type="AlphaFoldDB" id="A0A1R1PSX3"/>
<dbReference type="InterPro" id="IPR049450">
    <property type="entry name" value="ACOT8-like_C"/>
</dbReference>
<gene>
    <name evidence="3" type="ORF">AX774_g2437</name>
</gene>
<comment type="similarity">
    <text evidence="1">Belongs to the C/M/P thioester hydrolase family.</text>
</comment>
<dbReference type="CDD" id="cd03444">
    <property type="entry name" value="Thioesterase_II_repeat1"/>
    <property type="match status" value="1"/>
</dbReference>
<dbReference type="OrthoDB" id="68328at2759"/>
<feature type="domain" description="Acyl-CoA thioesterase-like C-terminal" evidence="2">
    <location>
        <begin position="41"/>
        <end position="161"/>
    </location>
</feature>
<dbReference type="Pfam" id="PF20789">
    <property type="entry name" value="4HBT_3C"/>
    <property type="match status" value="1"/>
</dbReference>
<dbReference type="GO" id="GO:0047617">
    <property type="term" value="F:fatty acyl-CoA hydrolase activity"/>
    <property type="evidence" value="ECO:0007669"/>
    <property type="project" value="InterPro"/>
</dbReference>
<protein>
    <submittedName>
        <fullName evidence="3">Acyl-CoA thioesterase 2</fullName>
    </submittedName>
</protein>
<dbReference type="GO" id="GO:0005782">
    <property type="term" value="C:peroxisomal matrix"/>
    <property type="evidence" value="ECO:0007669"/>
    <property type="project" value="UniProtKB-SubCell"/>
</dbReference>
<name>A0A1R1PSX3_ZANCU</name>
<dbReference type="InterPro" id="IPR029069">
    <property type="entry name" value="HotDog_dom_sf"/>
</dbReference>
<dbReference type="EMBL" id="LSSK01000261">
    <property type="protein sequence ID" value="OMH84051.1"/>
    <property type="molecule type" value="Genomic_DNA"/>
</dbReference>
<dbReference type="Gene3D" id="2.40.160.210">
    <property type="entry name" value="Acyl-CoA thioesterase, double hotdog domain"/>
    <property type="match status" value="1"/>
</dbReference>
<reference evidence="4" key="1">
    <citation type="submission" date="2017-01" db="EMBL/GenBank/DDBJ databases">
        <authorList>
            <person name="Wang Y."/>
            <person name="White M."/>
            <person name="Kvist S."/>
            <person name="Moncalvo J.-M."/>
        </authorList>
    </citation>
    <scope>NUCLEOTIDE SEQUENCE [LARGE SCALE GENOMIC DNA]</scope>
    <source>
        <strain evidence="4">COL-18-3</strain>
    </source>
</reference>
<organism evidence="3 4">
    <name type="scientific">Zancudomyces culisetae</name>
    <name type="common">Gut fungus</name>
    <name type="synonym">Smittium culisetae</name>
    <dbReference type="NCBI Taxonomy" id="1213189"/>
    <lineage>
        <taxon>Eukaryota</taxon>
        <taxon>Fungi</taxon>
        <taxon>Fungi incertae sedis</taxon>
        <taxon>Zoopagomycota</taxon>
        <taxon>Kickxellomycotina</taxon>
        <taxon>Harpellomycetes</taxon>
        <taxon>Harpellales</taxon>
        <taxon>Legeriomycetaceae</taxon>
        <taxon>Zancudomyces</taxon>
    </lineage>
</organism>
<proteinExistence type="inferred from homology"/>
<dbReference type="PANTHER" id="PTHR11066:SF34">
    <property type="entry name" value="ACYL-COENZYME A THIOESTERASE 8"/>
    <property type="match status" value="1"/>
</dbReference>
<evidence type="ECO:0000313" key="3">
    <source>
        <dbReference type="EMBL" id="OMH84051.1"/>
    </source>
</evidence>
<dbReference type="GO" id="GO:0006637">
    <property type="term" value="P:acyl-CoA metabolic process"/>
    <property type="evidence" value="ECO:0007669"/>
    <property type="project" value="InterPro"/>
</dbReference>
<accession>A0A1R1PSX3</accession>
<evidence type="ECO:0000256" key="1">
    <source>
        <dbReference type="ARBA" id="ARBA00006538"/>
    </source>
</evidence>
<dbReference type="PANTHER" id="PTHR11066">
    <property type="entry name" value="ACYL-COA THIOESTERASE"/>
    <property type="match status" value="1"/>
</dbReference>
<dbReference type="InterPro" id="IPR003703">
    <property type="entry name" value="Acyl_CoA_thio"/>
</dbReference>
<sequence>MYQFNDKNELSIKEAPGRVELEKRFVGQDKNGMPFSNFIDRKQPLPPRLNWWFKPTGDMKDASIFDKQCAIAYISDYFYIFISLMAHDVGGIQLGDYLKFAASLDHSIWFHRPPTEWPNGNGWILHQMESTVAHGGRGHLASRLFDESGVLLASTAQEGYIMGAEKHFRGDGKVKKLSNYSFAVTH</sequence>
<keyword evidence="4" id="KW-1185">Reference proteome</keyword>
<dbReference type="Proteomes" id="UP000188320">
    <property type="component" value="Unassembled WGS sequence"/>
</dbReference>
<evidence type="ECO:0000313" key="4">
    <source>
        <dbReference type="Proteomes" id="UP000188320"/>
    </source>
</evidence>
<dbReference type="SUPFAM" id="SSF54637">
    <property type="entry name" value="Thioesterase/thiol ester dehydrase-isomerase"/>
    <property type="match status" value="1"/>
</dbReference>
<dbReference type="InterPro" id="IPR042171">
    <property type="entry name" value="Acyl-CoA_hotdog"/>
</dbReference>
<comment type="caution">
    <text evidence="3">The sequence shown here is derived from an EMBL/GenBank/DDBJ whole genome shotgun (WGS) entry which is preliminary data.</text>
</comment>
<evidence type="ECO:0000259" key="2">
    <source>
        <dbReference type="Pfam" id="PF20789"/>
    </source>
</evidence>
<dbReference type="GO" id="GO:0009062">
    <property type="term" value="P:fatty acid catabolic process"/>
    <property type="evidence" value="ECO:0007669"/>
    <property type="project" value="TreeGrafter"/>
</dbReference>